<dbReference type="GO" id="GO:0016020">
    <property type="term" value="C:membrane"/>
    <property type="evidence" value="ECO:0007669"/>
    <property type="project" value="UniProtKB-SubCell"/>
</dbReference>
<evidence type="ECO:0000313" key="8">
    <source>
        <dbReference type="EMBL" id="TQB76611.1"/>
    </source>
</evidence>
<accession>A0A507R606</accession>
<feature type="transmembrane region" description="Helical" evidence="6">
    <location>
        <begin position="20"/>
        <end position="40"/>
    </location>
</feature>
<keyword evidence="9" id="KW-1185">Reference proteome</keyword>
<keyword evidence="2 6" id="KW-0812">Transmembrane</keyword>
<dbReference type="STRING" id="5098.A0A507R606"/>
<evidence type="ECO:0000256" key="1">
    <source>
        <dbReference type="ARBA" id="ARBA00004141"/>
    </source>
</evidence>
<dbReference type="InterPro" id="IPR052337">
    <property type="entry name" value="SAT4-like"/>
</dbReference>
<comment type="subcellular location">
    <subcellularLocation>
        <location evidence="1">Membrane</location>
        <topology evidence="1">Multi-pass membrane protein</topology>
    </subcellularLocation>
</comment>
<feature type="transmembrane region" description="Helical" evidence="6">
    <location>
        <begin position="133"/>
        <end position="155"/>
    </location>
</feature>
<sequence length="272" mass="30120">MAPPAALQEDIDGYCGDSLIGVSIAIAVVQTIVVAARFYTRLMQRVKCGLDDYLIILALMASIGQSVLYVLLVELGTIGRHVAYVAQRPEKLVILQKGLYANQILDFPFTVAPAKLSILLFFIRIFDFTKFKILAYVVGALVLGHGIGVLLSAIFQCSPIAYTWDKTIVGGSCFDQEAFYRYVSPPNILTDVLILLMPLPFVWGLHTRLGQKLALTGVFLLGSLGLRRPRHLDHPRKRNHHHRRLSPPELALTIQDVPSTAAHEDLQIPQPS</sequence>
<feature type="transmembrane region" description="Helical" evidence="6">
    <location>
        <begin position="188"/>
        <end position="205"/>
    </location>
</feature>
<evidence type="ECO:0000256" key="3">
    <source>
        <dbReference type="ARBA" id="ARBA00022989"/>
    </source>
</evidence>
<evidence type="ECO:0000313" key="9">
    <source>
        <dbReference type="Proteomes" id="UP000319663"/>
    </source>
</evidence>
<evidence type="ECO:0000256" key="4">
    <source>
        <dbReference type="ARBA" id="ARBA00023136"/>
    </source>
</evidence>
<evidence type="ECO:0000256" key="5">
    <source>
        <dbReference type="ARBA" id="ARBA00038359"/>
    </source>
</evidence>
<proteinExistence type="inferred from homology"/>
<name>A0A507R606_MONPU</name>
<dbReference type="Proteomes" id="UP000319663">
    <property type="component" value="Unassembled WGS sequence"/>
</dbReference>
<reference evidence="8 9" key="1">
    <citation type="submission" date="2019-06" db="EMBL/GenBank/DDBJ databases">
        <title>Wine fermentation using esterase from Monascus purpureus.</title>
        <authorList>
            <person name="Geng C."/>
            <person name="Zhang Y."/>
        </authorList>
    </citation>
    <scope>NUCLEOTIDE SEQUENCE [LARGE SCALE GENOMIC DNA]</scope>
    <source>
        <strain evidence="8">HQ1</strain>
    </source>
</reference>
<feature type="transmembrane region" description="Helical" evidence="6">
    <location>
        <begin position="52"/>
        <end position="72"/>
    </location>
</feature>
<feature type="domain" description="Rhodopsin" evidence="7">
    <location>
        <begin position="36"/>
        <end position="224"/>
    </location>
</feature>
<comment type="similarity">
    <text evidence="5">Belongs to the SAT4 family.</text>
</comment>
<gene>
    <name evidence="8" type="ORF">MPDQ_007533</name>
</gene>
<dbReference type="InterPro" id="IPR049326">
    <property type="entry name" value="Rhodopsin_dom_fungi"/>
</dbReference>
<comment type="caution">
    <text evidence="8">The sequence shown here is derived from an EMBL/GenBank/DDBJ whole genome shotgun (WGS) entry which is preliminary data.</text>
</comment>
<dbReference type="PANTHER" id="PTHR33048:SF47">
    <property type="entry name" value="INTEGRAL MEMBRANE PROTEIN-RELATED"/>
    <property type="match status" value="1"/>
</dbReference>
<protein>
    <recommendedName>
        <fullName evidence="7">Rhodopsin domain-containing protein</fullName>
    </recommendedName>
</protein>
<evidence type="ECO:0000256" key="6">
    <source>
        <dbReference type="SAM" id="Phobius"/>
    </source>
</evidence>
<keyword evidence="3 6" id="KW-1133">Transmembrane helix</keyword>
<dbReference type="EMBL" id="VIFY01000008">
    <property type="protein sequence ID" value="TQB76611.1"/>
    <property type="molecule type" value="Genomic_DNA"/>
</dbReference>
<evidence type="ECO:0000256" key="2">
    <source>
        <dbReference type="ARBA" id="ARBA00022692"/>
    </source>
</evidence>
<evidence type="ECO:0000259" key="7">
    <source>
        <dbReference type="Pfam" id="PF20684"/>
    </source>
</evidence>
<keyword evidence="4 6" id="KW-0472">Membrane</keyword>
<organism evidence="8 9">
    <name type="scientific">Monascus purpureus</name>
    <name type="common">Red mold</name>
    <name type="synonym">Monascus anka</name>
    <dbReference type="NCBI Taxonomy" id="5098"/>
    <lineage>
        <taxon>Eukaryota</taxon>
        <taxon>Fungi</taxon>
        <taxon>Dikarya</taxon>
        <taxon>Ascomycota</taxon>
        <taxon>Pezizomycotina</taxon>
        <taxon>Eurotiomycetes</taxon>
        <taxon>Eurotiomycetidae</taxon>
        <taxon>Eurotiales</taxon>
        <taxon>Aspergillaceae</taxon>
        <taxon>Monascus</taxon>
    </lineage>
</organism>
<feature type="transmembrane region" description="Helical" evidence="6">
    <location>
        <begin position="107"/>
        <end position="126"/>
    </location>
</feature>
<dbReference type="Pfam" id="PF20684">
    <property type="entry name" value="Fung_rhodopsin"/>
    <property type="match status" value="1"/>
</dbReference>
<dbReference type="AlphaFoldDB" id="A0A507R606"/>
<dbReference type="PANTHER" id="PTHR33048">
    <property type="entry name" value="PTH11-LIKE INTEGRAL MEMBRANE PROTEIN (AFU_ORTHOLOGUE AFUA_5G11245)"/>
    <property type="match status" value="1"/>
</dbReference>